<dbReference type="InterPro" id="IPR050281">
    <property type="entry name" value="Flavin_monoamine_oxidase"/>
</dbReference>
<dbReference type="InterPro" id="IPR036188">
    <property type="entry name" value="FAD/NAD-bd_sf"/>
</dbReference>
<evidence type="ECO:0000256" key="1">
    <source>
        <dbReference type="SAM" id="SignalP"/>
    </source>
</evidence>
<sequence>MAVRFLAPGLLTLATLVSGRTVCESKQECDAAQCDKTLDVAIVGAGAAGAYSAYLLRNKGQNIGVFEFCDRVGGRLFTYQLPNTPDVQLELGGMRYITGAHNLLEGVVRQLGLTPVVFTEGFGKLGRTRYYLRGQSLTFQEVLTGDVPYNLTVAEKQNQDNIFAFYLKELTRFDVGDGFVTREQLLKLRVSDGRLLYQLTFDEALDLVASPEGKEFARDIHVFTTEVSDDANAVSVFDDHLGEDGVGEEIHTVQEGMQKVPEQLLRAFGNSSVFGHRVFTNLQLKAIRSKSDKSHVLYFRTTSTVDGKTTILKFEPLQKVCTRQIILALPVFALMQVDWPPLRENRAQKAYGAVRTIPASKVFMTFDQPWWLQNDVTDFPAFVTKGDTTFSQMYDWKKSNVSGDYILIASYADGNNTLFQRVLRDQGEPINGSEAGAHIVSEPLKNQILDHLADAFGVPRSDIQEPKTAVSKFWTDYPFGCGWITWRAGYHFDDVMNTMRRPSLTDEVYVVGADYSWGLISSWVEGALETSYEVIDTYFKSERSHNVQPPSHMASHVG</sequence>
<gene>
    <name evidence="3" type="primary">ek431</name>
</gene>
<dbReference type="Pfam" id="PF01593">
    <property type="entry name" value="Amino_oxidase"/>
    <property type="match status" value="1"/>
</dbReference>
<organism evidence="3">
    <name type="scientific">Aplysia punctata</name>
    <name type="common">Spotted sea hare</name>
    <dbReference type="NCBI Taxonomy" id="71498"/>
    <lineage>
        <taxon>Eukaryota</taxon>
        <taxon>Metazoa</taxon>
        <taxon>Spiralia</taxon>
        <taxon>Lophotrochozoa</taxon>
        <taxon>Mollusca</taxon>
        <taxon>Gastropoda</taxon>
        <taxon>Heterobranchia</taxon>
        <taxon>Euthyneura</taxon>
        <taxon>Tectipleura</taxon>
        <taxon>Aplysiida</taxon>
        <taxon>Aplysioidea</taxon>
        <taxon>Aplysiidae</taxon>
        <taxon>Aplysia</taxon>
    </lineage>
</organism>
<dbReference type="SUPFAM" id="SSF54373">
    <property type="entry name" value="FAD-linked reductases, C-terminal domain"/>
    <property type="match status" value="1"/>
</dbReference>
<dbReference type="AlphaFoldDB" id="Q9GPF5"/>
<dbReference type="Gene3D" id="3.50.50.60">
    <property type="entry name" value="FAD/NAD(P)-binding domain"/>
    <property type="match status" value="1"/>
</dbReference>
<evidence type="ECO:0000313" key="3">
    <source>
        <dbReference type="EMBL" id="CAC19362.1"/>
    </source>
</evidence>
<feature type="chain" id="PRO_5004327807" evidence="1">
    <location>
        <begin position="20"/>
        <end position="558"/>
    </location>
</feature>
<accession>Q9GPF5</accession>
<dbReference type="GO" id="GO:0016491">
    <property type="term" value="F:oxidoreductase activity"/>
    <property type="evidence" value="ECO:0007669"/>
    <property type="project" value="InterPro"/>
</dbReference>
<feature type="signal peptide" evidence="1">
    <location>
        <begin position="1"/>
        <end position="19"/>
    </location>
</feature>
<evidence type="ECO:0000259" key="2">
    <source>
        <dbReference type="Pfam" id="PF01593"/>
    </source>
</evidence>
<keyword evidence="1" id="KW-0732">Signal</keyword>
<proteinExistence type="evidence at transcript level"/>
<dbReference type="EMBL" id="AJ304802">
    <property type="protein sequence ID" value="CAC19362.1"/>
    <property type="molecule type" value="mRNA"/>
</dbReference>
<reference evidence="3" key="1">
    <citation type="submission" date="2000-12" db="EMBL/GenBank/DDBJ databases">
        <title>Cytolytic Cyplasin of the sea hare Aplysia punctata, cDNA cloning and expression of biologically active recombinants in insect cells.</title>
        <authorList>
            <person name="Petzelt C.P."/>
        </authorList>
    </citation>
    <scope>NUCLEOTIDE SEQUENCE</scope>
</reference>
<feature type="domain" description="Amine oxidase" evidence="2">
    <location>
        <begin position="52"/>
        <end position="531"/>
    </location>
</feature>
<dbReference type="PANTHER" id="PTHR10742:SF410">
    <property type="entry name" value="LYSINE-SPECIFIC HISTONE DEMETHYLASE 2"/>
    <property type="match status" value="1"/>
</dbReference>
<protein>
    <submittedName>
        <fullName evidence="3">Cyplasin L</fullName>
    </submittedName>
</protein>
<name>Q9GPF5_APLPU</name>
<dbReference type="PANTHER" id="PTHR10742">
    <property type="entry name" value="FLAVIN MONOAMINE OXIDASE"/>
    <property type="match status" value="1"/>
</dbReference>
<dbReference type="SUPFAM" id="SSF51905">
    <property type="entry name" value="FAD/NAD(P)-binding domain"/>
    <property type="match status" value="1"/>
</dbReference>
<dbReference type="InterPro" id="IPR002937">
    <property type="entry name" value="Amino_oxidase"/>
</dbReference>